<dbReference type="PANTHER" id="PTHR43163:SF6">
    <property type="entry name" value="DIPEPTIDE TRANSPORT SYSTEM PERMEASE PROTEIN DPPB-RELATED"/>
    <property type="match status" value="1"/>
</dbReference>
<dbReference type="Pfam" id="PF00528">
    <property type="entry name" value="BPD_transp_1"/>
    <property type="match status" value="1"/>
</dbReference>
<keyword evidence="2 7" id="KW-0813">Transport</keyword>
<organism evidence="9">
    <name type="scientific">Neobacillus citreus</name>
    <dbReference type="NCBI Taxonomy" id="2833578"/>
    <lineage>
        <taxon>Bacteria</taxon>
        <taxon>Bacillati</taxon>
        <taxon>Bacillota</taxon>
        <taxon>Bacilli</taxon>
        <taxon>Bacillales</taxon>
        <taxon>Bacillaceae</taxon>
        <taxon>Neobacillus</taxon>
    </lineage>
</organism>
<dbReference type="PROSITE" id="PS50928">
    <property type="entry name" value="ABC_TM1"/>
    <property type="match status" value="1"/>
</dbReference>
<feature type="domain" description="ABC transmembrane type-1" evidence="8">
    <location>
        <begin position="95"/>
        <end position="302"/>
    </location>
</feature>
<keyword evidence="3" id="KW-1003">Cell membrane</keyword>
<evidence type="ECO:0000256" key="6">
    <source>
        <dbReference type="ARBA" id="ARBA00023136"/>
    </source>
</evidence>
<proteinExistence type="inferred from homology"/>
<feature type="transmembrane region" description="Helical" evidence="7">
    <location>
        <begin position="134"/>
        <end position="160"/>
    </location>
</feature>
<comment type="subcellular location">
    <subcellularLocation>
        <location evidence="1 7">Cell membrane</location>
        <topology evidence="1 7">Multi-pass membrane protein</topology>
    </subcellularLocation>
</comment>
<comment type="similarity">
    <text evidence="7">Belongs to the binding-protein-dependent transport system permease family.</text>
</comment>
<feature type="transmembrane region" description="Helical" evidence="7">
    <location>
        <begin position="101"/>
        <end position="122"/>
    </location>
</feature>
<evidence type="ECO:0000256" key="2">
    <source>
        <dbReference type="ARBA" id="ARBA00022448"/>
    </source>
</evidence>
<feature type="transmembrane region" description="Helical" evidence="7">
    <location>
        <begin position="285"/>
        <end position="309"/>
    </location>
</feature>
<evidence type="ECO:0000256" key="4">
    <source>
        <dbReference type="ARBA" id="ARBA00022692"/>
    </source>
</evidence>
<evidence type="ECO:0000256" key="7">
    <source>
        <dbReference type="RuleBase" id="RU363032"/>
    </source>
</evidence>
<dbReference type="EMBL" id="JAGYPE020000004">
    <property type="protein sequence ID" value="MCH6264704.1"/>
    <property type="molecule type" value="Genomic_DNA"/>
</dbReference>
<feature type="transmembrane region" description="Helical" evidence="7">
    <location>
        <begin position="9"/>
        <end position="30"/>
    </location>
</feature>
<dbReference type="AlphaFoldDB" id="A0A942SU27"/>
<feature type="transmembrane region" description="Helical" evidence="7">
    <location>
        <begin position="180"/>
        <end position="199"/>
    </location>
</feature>
<protein>
    <submittedName>
        <fullName evidence="9">ABC transporter permease</fullName>
    </submittedName>
</protein>
<keyword evidence="11" id="KW-1185">Reference proteome</keyword>
<dbReference type="CDD" id="cd06261">
    <property type="entry name" value="TM_PBP2"/>
    <property type="match status" value="1"/>
</dbReference>
<comment type="caution">
    <text evidence="9">The sequence shown here is derived from an EMBL/GenBank/DDBJ whole genome shotgun (WGS) entry which is preliminary data.</text>
</comment>
<dbReference type="Gene3D" id="1.10.3720.10">
    <property type="entry name" value="MetI-like"/>
    <property type="match status" value="1"/>
</dbReference>
<feature type="transmembrane region" description="Helical" evidence="7">
    <location>
        <begin position="237"/>
        <end position="258"/>
    </location>
</feature>
<dbReference type="InterPro" id="IPR035906">
    <property type="entry name" value="MetI-like_sf"/>
</dbReference>
<evidence type="ECO:0000256" key="3">
    <source>
        <dbReference type="ARBA" id="ARBA00022475"/>
    </source>
</evidence>
<evidence type="ECO:0000313" key="9">
    <source>
        <dbReference type="EMBL" id="MBS4179868.1"/>
    </source>
</evidence>
<evidence type="ECO:0000259" key="8">
    <source>
        <dbReference type="PROSITE" id="PS50928"/>
    </source>
</evidence>
<dbReference type="InterPro" id="IPR000515">
    <property type="entry name" value="MetI-like"/>
</dbReference>
<dbReference type="GO" id="GO:0055085">
    <property type="term" value="P:transmembrane transport"/>
    <property type="evidence" value="ECO:0007669"/>
    <property type="project" value="InterPro"/>
</dbReference>
<dbReference type="SUPFAM" id="SSF161098">
    <property type="entry name" value="MetI-like"/>
    <property type="match status" value="1"/>
</dbReference>
<keyword evidence="6 7" id="KW-0472">Membrane</keyword>
<evidence type="ECO:0000256" key="5">
    <source>
        <dbReference type="ARBA" id="ARBA00022989"/>
    </source>
</evidence>
<dbReference type="RefSeq" id="WP_213139916.1">
    <property type="nucleotide sequence ID" value="NZ_JAGYPE020000004.1"/>
</dbReference>
<dbReference type="Proteomes" id="UP000677265">
    <property type="component" value="Unassembled WGS sequence"/>
</dbReference>
<dbReference type="EMBL" id="JAGYPE010000001">
    <property type="protein sequence ID" value="MBS4179868.1"/>
    <property type="molecule type" value="Genomic_DNA"/>
</dbReference>
<evidence type="ECO:0000256" key="1">
    <source>
        <dbReference type="ARBA" id="ARBA00004651"/>
    </source>
</evidence>
<sequence length="316" mass="35138">MIPYIIRRLLIAIPVLFGVMVVNFIIINMAPGNPVDMYVDPNSSPELLEMRKEQLGLNDPLYIQFFHWLGNLAQGNLGYSFSTYEPVSKMIFERLGPTFELMGLALLVGLIIALPIGILSAVKQYSKLDYLATGTSFFGISIPHFFLGLGLIYIFAVQLQVLPAGGMSTLGSEDNFLDKVQHLILPVIVLAVGISGQYVRYVRASLLEVLGQDYLRTARAKGLKEFVVTNKHALKNALIPIITIIGMEIPFLLGGAVITEQIFQWPGMGQLTIQSIMSRDYPTLMALNLLTAFMVLFANLLTDIVYSFVDPRIKYK</sequence>
<gene>
    <name evidence="10" type="ORF">KHB02_004095</name>
    <name evidence="9" type="ORF">KHB02_00565</name>
</gene>
<keyword evidence="5 7" id="KW-1133">Transmembrane helix</keyword>
<evidence type="ECO:0000313" key="11">
    <source>
        <dbReference type="Proteomes" id="UP000677265"/>
    </source>
</evidence>
<evidence type="ECO:0000313" key="10">
    <source>
        <dbReference type="EMBL" id="MCH6264704.1"/>
    </source>
</evidence>
<keyword evidence="4 7" id="KW-0812">Transmembrane</keyword>
<dbReference type="PANTHER" id="PTHR43163">
    <property type="entry name" value="DIPEPTIDE TRANSPORT SYSTEM PERMEASE PROTEIN DPPB-RELATED"/>
    <property type="match status" value="1"/>
</dbReference>
<dbReference type="Pfam" id="PF19300">
    <property type="entry name" value="BPD_transp_1_N"/>
    <property type="match status" value="1"/>
</dbReference>
<reference evidence="9" key="1">
    <citation type="submission" date="2021-05" db="EMBL/GenBank/DDBJ databases">
        <title>Novel Bacillus species.</title>
        <authorList>
            <person name="Liu G."/>
        </authorList>
    </citation>
    <scope>NUCLEOTIDE SEQUENCE</scope>
    <source>
        <strain evidence="9 11">FJAT-50051</strain>
    </source>
</reference>
<name>A0A942SU27_9BACI</name>
<dbReference type="GO" id="GO:0005886">
    <property type="term" value="C:plasma membrane"/>
    <property type="evidence" value="ECO:0007669"/>
    <property type="project" value="UniProtKB-SubCell"/>
</dbReference>
<dbReference type="InterPro" id="IPR045621">
    <property type="entry name" value="BPD_transp_1_N"/>
</dbReference>
<accession>A0A942SU27</accession>